<dbReference type="SMART" id="SM00028">
    <property type="entry name" value="TPR"/>
    <property type="match status" value="12"/>
</dbReference>
<feature type="repeat" description="TPR" evidence="3">
    <location>
        <begin position="465"/>
        <end position="498"/>
    </location>
</feature>
<reference evidence="5" key="1">
    <citation type="submission" date="2015-04" db="EMBL/GenBank/DDBJ databases">
        <title>The genome sequence of the plant pathogenic Rhizarian Plasmodiophora brassicae reveals insights in its biotrophic life cycle and the origin of chitin synthesis.</title>
        <authorList>
            <person name="Schwelm A."/>
            <person name="Fogelqvist J."/>
            <person name="Knaust A."/>
            <person name="Julke S."/>
            <person name="Lilja T."/>
            <person name="Dhandapani V."/>
            <person name="Bonilla-Rosso G."/>
            <person name="Karlsson M."/>
            <person name="Shevchenko A."/>
            <person name="Choi S.R."/>
            <person name="Kim H.G."/>
            <person name="Park J.Y."/>
            <person name="Lim Y.P."/>
            <person name="Ludwig-Muller J."/>
            <person name="Dixelius C."/>
        </authorList>
    </citation>
    <scope>NUCLEOTIDE SEQUENCE</scope>
    <source>
        <tissue evidence="5">Potato root galls</tissue>
    </source>
</reference>
<feature type="repeat" description="TPR" evidence="3">
    <location>
        <begin position="601"/>
        <end position="634"/>
    </location>
</feature>
<feature type="repeat" description="TPR" evidence="3">
    <location>
        <begin position="499"/>
        <end position="532"/>
    </location>
</feature>
<dbReference type="PANTHER" id="PTHR44858:SF1">
    <property type="entry name" value="UDP-N-ACETYLGLUCOSAMINE--PEPTIDE N-ACETYLGLUCOSAMINYLTRANSFERASE SPINDLY-RELATED"/>
    <property type="match status" value="1"/>
</dbReference>
<dbReference type="PROSITE" id="PS50005">
    <property type="entry name" value="TPR"/>
    <property type="match status" value="5"/>
</dbReference>
<dbReference type="InterPro" id="IPR011990">
    <property type="entry name" value="TPR-like_helical_dom_sf"/>
</dbReference>
<keyword evidence="2 3" id="KW-0802">TPR repeat</keyword>
<dbReference type="SUPFAM" id="SSF48452">
    <property type="entry name" value="TPR-like"/>
    <property type="match status" value="2"/>
</dbReference>
<evidence type="ECO:0000256" key="4">
    <source>
        <dbReference type="SAM" id="MobiDB-lite"/>
    </source>
</evidence>
<feature type="region of interest" description="Disordered" evidence="4">
    <location>
        <begin position="116"/>
        <end position="225"/>
    </location>
</feature>
<feature type="region of interest" description="Disordered" evidence="4">
    <location>
        <begin position="13"/>
        <end position="47"/>
    </location>
</feature>
<dbReference type="PROSITE" id="PS50293">
    <property type="entry name" value="TPR_REGION"/>
    <property type="match status" value="1"/>
</dbReference>
<accession>A0A0H5R9P0</accession>
<sequence length="767" mass="85205">SGLGRQTAVITTMMIGSTDADQDTPKSPAVDTHQDEHGAEVEQPDLEDVTEDQKAEWLQAHGRAHDSKDAFRRGAFCLKTQALEAAIYWISQALESVDIPTPAKVPDLPVKTVSSEPVDVAKTPNAAESADQVPNGVTETVRSPQARVSPSRSTSRSPIHEATPSSPPAKRSRSMSPNHASTPPERRSPRLSPKSAPDERHSADELGMASPKVNPKSEPDVSNDVLAPMETTGEDNGDIMEVETEELEQLEPDAEVAKMLVFRARAYQLSGQHLLAINDFSSSMRVTPVDKLQVGALVLRAKSFSAIDRCDLAVRDYQTAQTLDPSELSIYIGRSAMFVDQRRYDMALADCQKALEIDSKHVVANRRAGLIFADTQRIPQAIRAFNRALAVRADYECLTLRGRSYVQMGEFDSALSDYSMAVTISPDIPLAYGHRSVLYAHLKRLDLAVNDASTFIRMSSGEQCISAYQNRGVWWAQLGEFEKAIDDFTYVLEQQPGNSFAYMSRGTAYSQLKRFDKSIEDWLKVAELNPDMVKAYYNLGKQYFNNQQFEEAGKNFLEVIRLAPENPAGYCERARTLAELQQWTESLQCWTQALQYDRQNPELFVGRAQIHLQLGDVDATLGDYSDAIQLNPADPQGYERRAACYLKLKEIDRGRQDLLTAKKLRWTMEFEKLSYENAQNAKNLAAPYHMAVVRAAKAAAAASLLQAHESQSGVASQESDQKHVEGEINFHHTSDGVTMAVINPGVDDSSLQRIDQINAERDKVEMI</sequence>
<name>A0A0H5R9P0_9EUKA</name>
<dbReference type="InterPro" id="IPR050498">
    <property type="entry name" value="Ycf3"/>
</dbReference>
<dbReference type="Gene3D" id="1.25.40.10">
    <property type="entry name" value="Tetratricopeptide repeat domain"/>
    <property type="match status" value="4"/>
</dbReference>
<dbReference type="InterPro" id="IPR019734">
    <property type="entry name" value="TPR_rpt"/>
</dbReference>
<feature type="repeat" description="TPR" evidence="3">
    <location>
        <begin position="533"/>
        <end position="566"/>
    </location>
</feature>
<feature type="repeat" description="TPR" evidence="3">
    <location>
        <begin position="395"/>
        <end position="428"/>
    </location>
</feature>
<evidence type="ECO:0000313" key="5">
    <source>
        <dbReference type="EMBL" id="CRZ10511.1"/>
    </source>
</evidence>
<feature type="non-terminal residue" evidence="5">
    <location>
        <position position="1"/>
    </location>
</feature>
<dbReference type="Pfam" id="PF13414">
    <property type="entry name" value="TPR_11"/>
    <property type="match status" value="1"/>
</dbReference>
<dbReference type="PANTHER" id="PTHR44858">
    <property type="entry name" value="TETRATRICOPEPTIDE REPEAT PROTEIN 6"/>
    <property type="match status" value="1"/>
</dbReference>
<organism evidence="5">
    <name type="scientific">Spongospora subterranea</name>
    <dbReference type="NCBI Taxonomy" id="70186"/>
    <lineage>
        <taxon>Eukaryota</taxon>
        <taxon>Sar</taxon>
        <taxon>Rhizaria</taxon>
        <taxon>Endomyxa</taxon>
        <taxon>Phytomyxea</taxon>
        <taxon>Plasmodiophorida</taxon>
        <taxon>Plasmodiophoridae</taxon>
        <taxon>Spongospora</taxon>
    </lineage>
</organism>
<keyword evidence="1" id="KW-0677">Repeat</keyword>
<evidence type="ECO:0000256" key="2">
    <source>
        <dbReference type="ARBA" id="ARBA00022803"/>
    </source>
</evidence>
<evidence type="ECO:0000256" key="1">
    <source>
        <dbReference type="ARBA" id="ARBA00022737"/>
    </source>
</evidence>
<dbReference type="Pfam" id="PF13432">
    <property type="entry name" value="TPR_16"/>
    <property type="match status" value="2"/>
</dbReference>
<proteinExistence type="predicted"/>
<evidence type="ECO:0000256" key="3">
    <source>
        <dbReference type="PROSITE-ProRule" id="PRU00339"/>
    </source>
</evidence>
<protein>
    <submittedName>
        <fullName evidence="5">Uncharacterized protein</fullName>
    </submittedName>
</protein>
<dbReference type="EMBL" id="HACM01010069">
    <property type="protein sequence ID" value="CRZ10511.1"/>
    <property type="molecule type" value="Transcribed_RNA"/>
</dbReference>
<feature type="compositionally biased region" description="Polar residues" evidence="4">
    <location>
        <begin position="135"/>
        <end position="148"/>
    </location>
</feature>
<dbReference type="AlphaFoldDB" id="A0A0H5R9P0"/>